<keyword evidence="3" id="KW-1185">Reference proteome</keyword>
<accession>A0ABW4J4I9</accession>
<evidence type="ECO:0000259" key="1">
    <source>
        <dbReference type="PROSITE" id="PS50405"/>
    </source>
</evidence>
<organism evidence="2 3">
    <name type="scientific">Agrilactobacillus yilanensis</name>
    <dbReference type="NCBI Taxonomy" id="2485997"/>
    <lineage>
        <taxon>Bacteria</taxon>
        <taxon>Bacillati</taxon>
        <taxon>Bacillota</taxon>
        <taxon>Bacilli</taxon>
        <taxon>Lactobacillales</taxon>
        <taxon>Lactobacillaceae</taxon>
        <taxon>Agrilactobacillus</taxon>
    </lineage>
</organism>
<dbReference type="InterPro" id="IPR047047">
    <property type="entry name" value="GST_Omega-like_C"/>
</dbReference>
<proteinExistence type="predicted"/>
<evidence type="ECO:0000313" key="3">
    <source>
        <dbReference type="Proteomes" id="UP001597267"/>
    </source>
</evidence>
<comment type="caution">
    <text evidence="2">The sequence shown here is derived from an EMBL/GenBank/DDBJ whole genome shotgun (WGS) entry which is preliminary data.</text>
</comment>
<protein>
    <submittedName>
        <fullName evidence="2">Glutathione S-transferase C-terminal domain-containing protein</fullName>
    </submittedName>
</protein>
<dbReference type="Gene3D" id="3.40.30.10">
    <property type="entry name" value="Glutaredoxin"/>
    <property type="match status" value="1"/>
</dbReference>
<reference evidence="3" key="1">
    <citation type="journal article" date="2019" name="Int. J. Syst. Evol. Microbiol.">
        <title>The Global Catalogue of Microorganisms (GCM) 10K type strain sequencing project: providing services to taxonomists for standard genome sequencing and annotation.</title>
        <authorList>
            <consortium name="The Broad Institute Genomics Platform"/>
            <consortium name="The Broad Institute Genome Sequencing Center for Infectious Disease"/>
            <person name="Wu L."/>
            <person name="Ma J."/>
        </authorList>
    </citation>
    <scope>NUCLEOTIDE SEQUENCE [LARGE SCALE GENOMIC DNA]</scope>
    <source>
        <strain evidence="3">CCM 8896</strain>
    </source>
</reference>
<sequence>MTEKTLAEQLEKIDVTENLSACPIDFSKSKVANPRESTEQKVYKSNGVNSNFNQRQKFAEEQGPQFNLKFTDGTLPVTPQRYRLIWSKHCPWATRIAIAIDLLGLDQVISKGVVDPLRPAGVVGDWFFTLDPDNEDPVLHVKSLSENYLKADPNYKKRTTVPALVDIKTGKVVNNNYNTLINELTLAWRDYQAKDAPDLYPEALRSDIDALNKILYADVNAAVNEAGLARSQADYEKYYNRVFDRLDWLEQRLSQQRYLFGNQITDSDIRLYVTLSRFDLVFYQKYYVNKKKLVEYPNLWNYTKDLYSIPAFKNNTDFESMKQRFYQVDHTPQSDLVRIIPAGPDLTIWEAPNDRDRFTETNE</sequence>
<dbReference type="InterPro" id="IPR036282">
    <property type="entry name" value="Glutathione-S-Trfase_C_sf"/>
</dbReference>
<dbReference type="CDD" id="cd03190">
    <property type="entry name" value="GST_C_Omega_like"/>
    <property type="match status" value="1"/>
</dbReference>
<dbReference type="Pfam" id="PF13410">
    <property type="entry name" value="GST_C_2"/>
    <property type="match status" value="1"/>
</dbReference>
<dbReference type="PANTHER" id="PTHR32419">
    <property type="entry name" value="GLUTATHIONYL-HYDROQUINONE REDUCTASE"/>
    <property type="match status" value="1"/>
</dbReference>
<dbReference type="PANTHER" id="PTHR32419:SF6">
    <property type="entry name" value="GLUTATHIONE S-TRANSFERASE OMEGA-LIKE 1-RELATED"/>
    <property type="match status" value="1"/>
</dbReference>
<evidence type="ECO:0000313" key="2">
    <source>
        <dbReference type="EMBL" id="MFD1671292.1"/>
    </source>
</evidence>
<dbReference type="RefSeq" id="WP_125713488.1">
    <property type="nucleotide sequence ID" value="NZ_JBHTOP010000006.1"/>
</dbReference>
<dbReference type="Gene3D" id="1.20.1050.10">
    <property type="match status" value="1"/>
</dbReference>
<dbReference type="Proteomes" id="UP001597267">
    <property type="component" value="Unassembled WGS sequence"/>
</dbReference>
<feature type="domain" description="GST C-terminal" evidence="1">
    <location>
        <begin position="201"/>
        <end position="325"/>
    </location>
</feature>
<gene>
    <name evidence="2" type="ORF">ACFQ5M_04205</name>
</gene>
<dbReference type="EMBL" id="JBHTOP010000006">
    <property type="protein sequence ID" value="MFD1671292.1"/>
    <property type="molecule type" value="Genomic_DNA"/>
</dbReference>
<dbReference type="InterPro" id="IPR016639">
    <property type="entry name" value="GST_Omega/GSH"/>
</dbReference>
<dbReference type="PIRSF" id="PIRSF015753">
    <property type="entry name" value="GST"/>
    <property type="match status" value="1"/>
</dbReference>
<dbReference type="SUPFAM" id="SSF47616">
    <property type="entry name" value="GST C-terminal domain-like"/>
    <property type="match status" value="1"/>
</dbReference>
<name>A0ABW4J4I9_9LACO</name>
<dbReference type="PROSITE" id="PS50405">
    <property type="entry name" value="GST_CTER"/>
    <property type="match status" value="1"/>
</dbReference>
<dbReference type="InterPro" id="IPR010987">
    <property type="entry name" value="Glutathione-S-Trfase_C-like"/>
</dbReference>